<dbReference type="PROSITE" id="PS01166">
    <property type="entry name" value="RNA_POL_BETA"/>
    <property type="match status" value="1"/>
</dbReference>
<proteinExistence type="inferred from homology"/>
<name>A0A346TQ50_9ABAC</name>
<dbReference type="EC" id="2.7.7.6" evidence="2"/>
<dbReference type="InterPro" id="IPR007121">
    <property type="entry name" value="RNA_pol_bsu_CS"/>
</dbReference>
<dbReference type="Proteomes" id="UP000503448">
    <property type="component" value="Segment"/>
</dbReference>
<keyword evidence="3" id="KW-0240">DNA-directed RNA polymerase</keyword>
<dbReference type="GO" id="GO:0003677">
    <property type="term" value="F:DNA binding"/>
    <property type="evidence" value="ECO:0007669"/>
    <property type="project" value="InterPro"/>
</dbReference>
<dbReference type="Gene3D" id="2.40.270.10">
    <property type="entry name" value="DNA-directed RNA polymerase, subunit 2, domain 6"/>
    <property type="match status" value="1"/>
</dbReference>
<dbReference type="Pfam" id="PF04941">
    <property type="entry name" value="LEF-8"/>
    <property type="match status" value="1"/>
</dbReference>
<protein>
    <recommendedName>
        <fullName evidence="2">DNA-directed RNA polymerase</fullName>
        <ecNumber evidence="2">2.7.7.6</ecNumber>
    </recommendedName>
</protein>
<organism evidence="8 9">
    <name type="scientific">Spodoptera eridania nucleopolyhedrovirus</name>
    <dbReference type="NCBI Taxonomy" id="2315721"/>
    <lineage>
        <taxon>Viruses</taxon>
        <taxon>Viruses incertae sedis</taxon>
        <taxon>Naldaviricetes</taxon>
        <taxon>Lefavirales</taxon>
        <taxon>Baculoviridae</taxon>
        <taxon>Alphabaculovirus</taxon>
        <taxon>Alphabaculovirus speridaniae</taxon>
    </lineage>
</organism>
<evidence type="ECO:0000256" key="5">
    <source>
        <dbReference type="ARBA" id="ARBA00022695"/>
    </source>
</evidence>
<evidence type="ECO:0000256" key="6">
    <source>
        <dbReference type="ARBA" id="ARBA00023163"/>
    </source>
</evidence>
<dbReference type="GO" id="GO:0006351">
    <property type="term" value="P:DNA-templated transcription"/>
    <property type="evidence" value="ECO:0007669"/>
    <property type="project" value="InterPro"/>
</dbReference>
<comment type="catalytic activity">
    <reaction evidence="7">
        <text>RNA(n) + a ribonucleoside 5'-triphosphate = RNA(n+1) + diphosphate</text>
        <dbReference type="Rhea" id="RHEA:21248"/>
        <dbReference type="Rhea" id="RHEA-COMP:14527"/>
        <dbReference type="Rhea" id="RHEA-COMP:17342"/>
        <dbReference type="ChEBI" id="CHEBI:33019"/>
        <dbReference type="ChEBI" id="CHEBI:61557"/>
        <dbReference type="ChEBI" id="CHEBI:140395"/>
        <dbReference type="EC" id="2.7.7.6"/>
    </reaction>
</comment>
<keyword evidence="4" id="KW-0808">Transferase</keyword>
<evidence type="ECO:0000256" key="7">
    <source>
        <dbReference type="ARBA" id="ARBA00048552"/>
    </source>
</evidence>
<evidence type="ECO:0000313" key="9">
    <source>
        <dbReference type="Proteomes" id="UP000503448"/>
    </source>
</evidence>
<dbReference type="GeneID" id="65102363"/>
<dbReference type="EMBL" id="MH320559">
    <property type="protein sequence ID" value="AXU41710.1"/>
    <property type="molecule type" value="Genomic_DNA"/>
</dbReference>
<sequence>MKRRRCRPFETSARCEEEFCLSAWFCSLSSRTFTMTDVIVDFNRLYDRLREKYNLRYYLNCNNKSVNTCTVKYLQERRSYFCCAVDSSERCVLHKCVLVIFGTWLDLEFRCDDENKSAQFNGTFMIDGRYLSFPNIMMNNNILIHNFYDKLYSKDCKRMFLYGNLDEEKNINRAIQLVYDNQRDVLFARDVYASDYVVTEDLNAILEMYLKNSGKWTPLNFIFDFSKAQSFKLVDQIKKIMATDINYTIDNLSNKIIYKHDYLLWLIYKPILKNYSAIVECNDEGVGGNVVVAVQSRKKKTQSILFPKECKKIIDTIVNGKLIYSVSKTFSKQKKNFINYQDNSSNNNIEINLPSLKYRIGNEVVRITNDTMRQDMLKQKFDFIKFIDNFFHGEMTVAGKKFFLCRDVRLPSVDYDSVAAKFKSLLALNLIKISNYNDDDDDEEDGYGKDNVLIAFNNRPTIFQCDRNKLIYIVYELKRNKFPIEIKFHNDILFLNHHEGMICIKKKLRIHSEAGAVVKIVALLTPYEYHNELSYLRTVDGIRVDEEKHCSQLMSKLLHYYYKDILSMFATTPVPKSIVSLTNLKNAMPVVAYRFDEDASIFLDNLPVGNSVVVAPEIMRNDKMFRLWTLVRDHKLMTAEDPYIPDNKLPIRLYNNKINKLKGKLNYLKNEVPKIKYYKSSINNCVQVEGGHVLHTAGVVVSSVKIGWIYDGKRYKIETCRNKNFYVYKIYVYYRQIDKQQVERLDSSLTVTNNTVYVKLVIITSTANLEGVKICGVHGQKGVMNGSEDLTEWMAEDGTSAQICLSPISYLSRQSNFENIETKYVVRGGDHSDPNAKRYRIFNIPYMFFSNTPDNIFKEFIKGNYTGHEKVEGTRLDQWTINQSFAGNRWAESLQCIRGGNNLPDNSGEFNVMASLLHCNNTIMK</sequence>
<evidence type="ECO:0000256" key="2">
    <source>
        <dbReference type="ARBA" id="ARBA00012418"/>
    </source>
</evidence>
<dbReference type="RefSeq" id="YP_010087116.1">
    <property type="nucleotide sequence ID" value="NC_055502.1"/>
</dbReference>
<dbReference type="KEGG" id="vg:65102363"/>
<comment type="similarity">
    <text evidence="1">Belongs to the RNA polymerase beta chain family.</text>
</comment>
<accession>A0A346TQ50</accession>
<evidence type="ECO:0000313" key="8">
    <source>
        <dbReference type="EMBL" id="AXU41710.1"/>
    </source>
</evidence>
<dbReference type="GO" id="GO:0003899">
    <property type="term" value="F:DNA-directed RNA polymerase activity"/>
    <property type="evidence" value="ECO:0007669"/>
    <property type="project" value="UniProtKB-EC"/>
</dbReference>
<dbReference type="GO" id="GO:0000428">
    <property type="term" value="C:DNA-directed RNA polymerase complex"/>
    <property type="evidence" value="ECO:0007669"/>
    <property type="project" value="UniProtKB-KW"/>
</dbReference>
<keyword evidence="6" id="KW-0804">Transcription</keyword>
<reference evidence="8 9" key="1">
    <citation type="submission" date="2018-05" db="EMBL/GenBank/DDBJ databases">
        <title>The complete genome sequence of an alphabaculovirus isolated from the southern armyworm, Spodoptera eridania.</title>
        <authorList>
            <person name="Harrison R.L."/>
            <person name="Rowley D.L."/>
        </authorList>
    </citation>
    <scope>NUCLEOTIDE SEQUENCE [LARGE SCALE GENOMIC DNA]</scope>
    <source>
        <strain evidence="8">251</strain>
    </source>
</reference>
<evidence type="ECO:0000256" key="3">
    <source>
        <dbReference type="ARBA" id="ARBA00022478"/>
    </source>
</evidence>
<evidence type="ECO:0000256" key="4">
    <source>
        <dbReference type="ARBA" id="ARBA00022679"/>
    </source>
</evidence>
<dbReference type="InterPro" id="IPR007025">
    <property type="entry name" value="LEF-8"/>
</dbReference>
<dbReference type="InterPro" id="IPR037033">
    <property type="entry name" value="DNA-dir_RNAP_su2_hyb_sf"/>
</dbReference>
<keyword evidence="5" id="KW-0548">Nucleotidyltransferase</keyword>
<keyword evidence="9" id="KW-1185">Reference proteome</keyword>
<evidence type="ECO:0000256" key="1">
    <source>
        <dbReference type="ARBA" id="ARBA00006835"/>
    </source>
</evidence>